<evidence type="ECO:0000259" key="1">
    <source>
        <dbReference type="Pfam" id="PF00578"/>
    </source>
</evidence>
<dbReference type="EMBL" id="JBHUON010000003">
    <property type="protein sequence ID" value="MFD2863794.1"/>
    <property type="molecule type" value="Genomic_DNA"/>
</dbReference>
<name>A0ABW5XKP9_9SPHI</name>
<evidence type="ECO:0000313" key="2">
    <source>
        <dbReference type="EMBL" id="MFD2863794.1"/>
    </source>
</evidence>
<gene>
    <name evidence="2" type="ORF">ACFSYC_03750</name>
</gene>
<dbReference type="Gene3D" id="3.40.30.10">
    <property type="entry name" value="Glutaredoxin"/>
    <property type="match status" value="1"/>
</dbReference>
<dbReference type="InterPro" id="IPR036249">
    <property type="entry name" value="Thioredoxin-like_sf"/>
</dbReference>
<keyword evidence="3" id="KW-1185">Reference proteome</keyword>
<dbReference type="GO" id="GO:0140824">
    <property type="term" value="F:thioredoxin-dependent peroxiredoxin activity"/>
    <property type="evidence" value="ECO:0007669"/>
    <property type="project" value="UniProtKB-EC"/>
</dbReference>
<feature type="domain" description="Alkyl hydroperoxide reductase subunit C/ Thiol specific antioxidant" evidence="1">
    <location>
        <begin position="2"/>
        <end position="88"/>
    </location>
</feature>
<dbReference type="PANTHER" id="PTHR42852">
    <property type="entry name" value="THIOL:DISULFIDE INTERCHANGE PROTEIN DSBE"/>
    <property type="match status" value="1"/>
</dbReference>
<protein>
    <submittedName>
        <fullName evidence="2">Peroxiredoxin family protein</fullName>
        <ecNumber evidence="2">1.11.1.24</ecNumber>
    </submittedName>
</protein>
<keyword evidence="2" id="KW-0575">Peroxidase</keyword>
<accession>A0ABW5XKP9</accession>
<dbReference type="EC" id="1.11.1.24" evidence="2"/>
<dbReference type="Proteomes" id="UP001597601">
    <property type="component" value="Unassembled WGS sequence"/>
</dbReference>
<dbReference type="Pfam" id="PF00578">
    <property type="entry name" value="AhpC-TSA"/>
    <property type="match status" value="1"/>
</dbReference>
<reference evidence="3" key="1">
    <citation type="journal article" date="2019" name="Int. J. Syst. Evol. Microbiol.">
        <title>The Global Catalogue of Microorganisms (GCM) 10K type strain sequencing project: providing services to taxonomists for standard genome sequencing and annotation.</title>
        <authorList>
            <consortium name="The Broad Institute Genomics Platform"/>
            <consortium name="The Broad Institute Genome Sequencing Center for Infectious Disease"/>
            <person name="Wu L."/>
            <person name="Ma J."/>
        </authorList>
    </citation>
    <scope>NUCLEOTIDE SEQUENCE [LARGE SCALE GENOMIC DNA]</scope>
    <source>
        <strain evidence="3">KCTC 52232</strain>
    </source>
</reference>
<sequence>MMVLDFYFIGCSGCMASINPLNAIYEKYKNKDLIIASLTERDSQKAVLDFEKRYKIRYPGYINAAESVKSYHVTTFPTFYFIDKEGKIGSVFVGFTDNF</sequence>
<dbReference type="InterPro" id="IPR050553">
    <property type="entry name" value="Thioredoxin_ResA/DsbE_sf"/>
</dbReference>
<comment type="caution">
    <text evidence="2">The sequence shown here is derived from an EMBL/GenBank/DDBJ whole genome shotgun (WGS) entry which is preliminary data.</text>
</comment>
<dbReference type="CDD" id="cd02966">
    <property type="entry name" value="TlpA_like_family"/>
    <property type="match status" value="1"/>
</dbReference>
<dbReference type="InterPro" id="IPR000866">
    <property type="entry name" value="AhpC/TSA"/>
</dbReference>
<keyword evidence="2" id="KW-0560">Oxidoreductase</keyword>
<dbReference type="SUPFAM" id="SSF52833">
    <property type="entry name" value="Thioredoxin-like"/>
    <property type="match status" value="1"/>
</dbReference>
<dbReference type="PANTHER" id="PTHR42852:SF17">
    <property type="entry name" value="THIOREDOXIN-LIKE PROTEIN HI_1115"/>
    <property type="match status" value="1"/>
</dbReference>
<evidence type="ECO:0000313" key="3">
    <source>
        <dbReference type="Proteomes" id="UP001597601"/>
    </source>
</evidence>
<proteinExistence type="predicted"/>
<dbReference type="RefSeq" id="WP_377123678.1">
    <property type="nucleotide sequence ID" value="NZ_JBHUHN010000001.1"/>
</dbReference>
<organism evidence="2 3">
    <name type="scientific">Mucilaginibacter antarcticus</name>
    <dbReference type="NCBI Taxonomy" id="1855725"/>
    <lineage>
        <taxon>Bacteria</taxon>
        <taxon>Pseudomonadati</taxon>
        <taxon>Bacteroidota</taxon>
        <taxon>Sphingobacteriia</taxon>
        <taxon>Sphingobacteriales</taxon>
        <taxon>Sphingobacteriaceae</taxon>
        <taxon>Mucilaginibacter</taxon>
    </lineage>
</organism>